<dbReference type="Proteomes" id="UP001155241">
    <property type="component" value="Unassembled WGS sequence"/>
</dbReference>
<proteinExistence type="inferred from homology"/>
<dbReference type="RefSeq" id="WP_252853818.1">
    <property type="nucleotide sequence ID" value="NZ_JAMXLR010000061.1"/>
</dbReference>
<dbReference type="GO" id="GO:0016787">
    <property type="term" value="F:hydrolase activity"/>
    <property type="evidence" value="ECO:0007669"/>
    <property type="project" value="UniProtKB-KW"/>
</dbReference>
<sequence length="356" mass="39578">MQRFISTALMVAIFGGGGWMFFKGLHLEDIKQIIVTGQSSDSGAPMVGTSPVSNSPSWNPPPGATIKIASFNIQVFGDAKAEKPYVIDTICQIISNFDIVAIQEIRTQDDYFIQKFVQRLNHLSGRQYDFRVGPRLGNTRSTEQYAFIFDANRIEVHPQYVYTIRDPDNLLHREPMVGFFATRVSDLNQRFTFMLVNVHTDPDVAKEEMDALAQVYSVVRRQPIGADQQTEDDIIILGDFNTKVPSAPSGSFGRSSRPLKPDDLAGLGRITDIYPVIQNQPTNVVKSYLHDNILFHRPSTAEFTGRGGVYDIQSRHGLSLEQVKQISDHLPVWAEFSVTEAGLSNRVASGAAVGAR</sequence>
<dbReference type="Gene3D" id="3.60.10.10">
    <property type="entry name" value="Endonuclease/exonuclease/phosphatase"/>
    <property type="match status" value="1"/>
</dbReference>
<dbReference type="SUPFAM" id="SSF56219">
    <property type="entry name" value="DNase I-like"/>
    <property type="match status" value="1"/>
</dbReference>
<evidence type="ECO:0000313" key="6">
    <source>
        <dbReference type="Proteomes" id="UP001155241"/>
    </source>
</evidence>
<comment type="caution">
    <text evidence="5">The sequence shown here is derived from an EMBL/GenBank/DDBJ whole genome shotgun (WGS) entry which is preliminary data.</text>
</comment>
<comment type="similarity">
    <text evidence="1">Belongs to the DNase I family.</text>
</comment>
<dbReference type="GO" id="GO:0006308">
    <property type="term" value="P:DNA catabolic process"/>
    <property type="evidence" value="ECO:0007669"/>
    <property type="project" value="InterPro"/>
</dbReference>
<dbReference type="PRINTS" id="PR00130">
    <property type="entry name" value="DNASEI"/>
</dbReference>
<dbReference type="GO" id="GO:0004536">
    <property type="term" value="F:DNA nuclease activity"/>
    <property type="evidence" value="ECO:0007669"/>
    <property type="project" value="InterPro"/>
</dbReference>
<keyword evidence="5" id="KW-0255">Endonuclease</keyword>
<organism evidence="5 6">
    <name type="scientific">Aeoliella straminimaris</name>
    <dbReference type="NCBI Taxonomy" id="2954799"/>
    <lineage>
        <taxon>Bacteria</taxon>
        <taxon>Pseudomonadati</taxon>
        <taxon>Planctomycetota</taxon>
        <taxon>Planctomycetia</taxon>
        <taxon>Pirellulales</taxon>
        <taxon>Lacipirellulaceae</taxon>
        <taxon>Aeoliella</taxon>
    </lineage>
</organism>
<dbReference type="AlphaFoldDB" id="A0A9X2FB95"/>
<evidence type="ECO:0000256" key="2">
    <source>
        <dbReference type="ARBA" id="ARBA00022722"/>
    </source>
</evidence>
<accession>A0A9X2FB95</accession>
<evidence type="ECO:0000256" key="1">
    <source>
        <dbReference type="ARBA" id="ARBA00007359"/>
    </source>
</evidence>
<reference evidence="5" key="1">
    <citation type="submission" date="2022-06" db="EMBL/GenBank/DDBJ databases">
        <title>Aeoliella straminimaris, a novel planctomycete from sediments.</title>
        <authorList>
            <person name="Vitorino I.R."/>
            <person name="Lage O.M."/>
        </authorList>
    </citation>
    <scope>NUCLEOTIDE SEQUENCE</scope>
    <source>
        <strain evidence="5">ICT_H6.2</strain>
    </source>
</reference>
<dbReference type="InterPro" id="IPR036691">
    <property type="entry name" value="Endo/exonu/phosph_ase_sf"/>
</dbReference>
<evidence type="ECO:0000256" key="3">
    <source>
        <dbReference type="ARBA" id="ARBA00022801"/>
    </source>
</evidence>
<dbReference type="PANTHER" id="PTHR11371">
    <property type="entry name" value="DEOXYRIBONUCLEASE"/>
    <property type="match status" value="1"/>
</dbReference>
<dbReference type="Pfam" id="PF03372">
    <property type="entry name" value="Exo_endo_phos"/>
    <property type="match status" value="1"/>
</dbReference>
<keyword evidence="2" id="KW-0540">Nuclease</keyword>
<evidence type="ECO:0000313" key="5">
    <source>
        <dbReference type="EMBL" id="MCO6045705.1"/>
    </source>
</evidence>
<dbReference type="InterPro" id="IPR005135">
    <property type="entry name" value="Endo/exonuclease/phosphatase"/>
</dbReference>
<evidence type="ECO:0000259" key="4">
    <source>
        <dbReference type="Pfam" id="PF03372"/>
    </source>
</evidence>
<keyword evidence="3" id="KW-0378">Hydrolase</keyword>
<feature type="domain" description="Endonuclease/exonuclease/phosphatase" evidence="4">
    <location>
        <begin position="69"/>
        <end position="329"/>
    </location>
</feature>
<dbReference type="GO" id="GO:0004519">
    <property type="term" value="F:endonuclease activity"/>
    <property type="evidence" value="ECO:0007669"/>
    <property type="project" value="UniProtKB-KW"/>
</dbReference>
<dbReference type="SMART" id="SM00476">
    <property type="entry name" value="DNaseIc"/>
    <property type="match status" value="1"/>
</dbReference>
<protein>
    <submittedName>
        <fullName evidence="5">Endonuclease/exonuclease/phosphatase family protein</fullName>
    </submittedName>
</protein>
<keyword evidence="6" id="KW-1185">Reference proteome</keyword>
<dbReference type="InterPro" id="IPR016202">
    <property type="entry name" value="DNase_I"/>
</dbReference>
<dbReference type="PANTHER" id="PTHR11371:SF31">
    <property type="entry name" value="EXTRACELLULAR NUCLEASE"/>
    <property type="match status" value="1"/>
</dbReference>
<gene>
    <name evidence="5" type="ORF">NG895_17545</name>
</gene>
<dbReference type="EMBL" id="JAMXLR010000061">
    <property type="protein sequence ID" value="MCO6045705.1"/>
    <property type="molecule type" value="Genomic_DNA"/>
</dbReference>
<name>A0A9X2FB95_9BACT</name>